<organism evidence="3 4">
    <name type="scientific">Truncatella angustata</name>
    <dbReference type="NCBI Taxonomy" id="152316"/>
    <lineage>
        <taxon>Eukaryota</taxon>
        <taxon>Fungi</taxon>
        <taxon>Dikarya</taxon>
        <taxon>Ascomycota</taxon>
        <taxon>Pezizomycotina</taxon>
        <taxon>Sordariomycetes</taxon>
        <taxon>Xylariomycetidae</taxon>
        <taxon>Amphisphaeriales</taxon>
        <taxon>Sporocadaceae</taxon>
        <taxon>Truncatella</taxon>
    </lineage>
</organism>
<keyword evidence="4" id="KW-1185">Reference proteome</keyword>
<feature type="signal peptide" evidence="2">
    <location>
        <begin position="1"/>
        <end position="21"/>
    </location>
</feature>
<sequence length="183" mass="18826">MQPTIKLFAILSLQLASVALAENNVESDDVPQACRSNNDCQSVFTLSRNCDEQTGNNDGYVNCVCNSTNAQFILNSCAACVDQNERGDDRTDNDVTDLMRDCGWTYSQTSQTSTAGSASTRTSSPGSSVTQVTTITSSGTTIVSTQTTAAAATTTSSPNAGAVPTAMAGGALVGAAVAALAWM</sequence>
<evidence type="ECO:0000313" key="4">
    <source>
        <dbReference type="Proteomes" id="UP000758603"/>
    </source>
</evidence>
<gene>
    <name evidence="3" type="ORF">BKA67DRAFT_537791</name>
</gene>
<evidence type="ECO:0000313" key="3">
    <source>
        <dbReference type="EMBL" id="KAH6651938.1"/>
    </source>
</evidence>
<evidence type="ECO:0000256" key="1">
    <source>
        <dbReference type="SAM" id="MobiDB-lite"/>
    </source>
</evidence>
<evidence type="ECO:0000256" key="2">
    <source>
        <dbReference type="SAM" id="SignalP"/>
    </source>
</evidence>
<dbReference type="EMBL" id="JAGPXC010000006">
    <property type="protein sequence ID" value="KAH6651938.1"/>
    <property type="molecule type" value="Genomic_DNA"/>
</dbReference>
<feature type="region of interest" description="Disordered" evidence="1">
    <location>
        <begin position="109"/>
        <end position="132"/>
    </location>
</feature>
<dbReference type="OrthoDB" id="4843554at2759"/>
<proteinExistence type="predicted"/>
<dbReference type="Proteomes" id="UP000758603">
    <property type="component" value="Unassembled WGS sequence"/>
</dbReference>
<keyword evidence="2" id="KW-0732">Signal</keyword>
<accession>A0A9P8UGX4</accession>
<protein>
    <submittedName>
        <fullName evidence="3">Uncharacterized protein</fullName>
    </submittedName>
</protein>
<feature type="chain" id="PRO_5040435081" evidence="2">
    <location>
        <begin position="22"/>
        <end position="183"/>
    </location>
</feature>
<comment type="caution">
    <text evidence="3">The sequence shown here is derived from an EMBL/GenBank/DDBJ whole genome shotgun (WGS) entry which is preliminary data.</text>
</comment>
<name>A0A9P8UGX4_9PEZI</name>
<reference evidence="3" key="1">
    <citation type="journal article" date="2021" name="Nat. Commun.">
        <title>Genetic determinants of endophytism in the Arabidopsis root mycobiome.</title>
        <authorList>
            <person name="Mesny F."/>
            <person name="Miyauchi S."/>
            <person name="Thiergart T."/>
            <person name="Pickel B."/>
            <person name="Atanasova L."/>
            <person name="Karlsson M."/>
            <person name="Huettel B."/>
            <person name="Barry K.W."/>
            <person name="Haridas S."/>
            <person name="Chen C."/>
            <person name="Bauer D."/>
            <person name="Andreopoulos W."/>
            <person name="Pangilinan J."/>
            <person name="LaButti K."/>
            <person name="Riley R."/>
            <person name="Lipzen A."/>
            <person name="Clum A."/>
            <person name="Drula E."/>
            <person name="Henrissat B."/>
            <person name="Kohler A."/>
            <person name="Grigoriev I.V."/>
            <person name="Martin F.M."/>
            <person name="Hacquard S."/>
        </authorList>
    </citation>
    <scope>NUCLEOTIDE SEQUENCE</scope>
    <source>
        <strain evidence="3">MPI-SDFR-AT-0073</strain>
    </source>
</reference>
<dbReference type="RefSeq" id="XP_045956216.1">
    <property type="nucleotide sequence ID" value="XM_046100389.1"/>
</dbReference>
<dbReference type="AlphaFoldDB" id="A0A9P8UGX4"/>
<dbReference type="GeneID" id="70129281"/>